<name>A0A511AXH3_9LACT</name>
<dbReference type="RefSeq" id="WP_146924644.1">
    <property type="nucleotide sequence ID" value="NZ_BJUY01000020.1"/>
</dbReference>
<organism evidence="1 2">
    <name type="scientific">Alkalibacterium kapii</name>
    <dbReference type="NCBI Taxonomy" id="426704"/>
    <lineage>
        <taxon>Bacteria</taxon>
        <taxon>Bacillati</taxon>
        <taxon>Bacillota</taxon>
        <taxon>Bacilli</taxon>
        <taxon>Lactobacillales</taxon>
        <taxon>Carnobacteriaceae</taxon>
        <taxon>Alkalibacterium</taxon>
    </lineage>
</organism>
<proteinExistence type="predicted"/>
<dbReference type="OrthoDB" id="2086922at2"/>
<accession>A0A511AXH3</accession>
<protein>
    <submittedName>
        <fullName evidence="1">Uncharacterized protein</fullName>
    </submittedName>
</protein>
<evidence type="ECO:0000313" key="2">
    <source>
        <dbReference type="Proteomes" id="UP000321662"/>
    </source>
</evidence>
<comment type="caution">
    <text evidence="1">The sequence shown here is derived from an EMBL/GenBank/DDBJ whole genome shotgun (WGS) entry which is preliminary data.</text>
</comment>
<dbReference type="AlphaFoldDB" id="A0A511AXH3"/>
<dbReference type="EMBL" id="BJUY01000020">
    <property type="protein sequence ID" value="GEK91831.1"/>
    <property type="molecule type" value="Genomic_DNA"/>
</dbReference>
<sequence>MNNTIIDTYKEYANKIGDRTTLYKVVVEKYNIKTAVYPGSHIDIAPSIFIPKVTYIVNFKGAIKFFKEIDTIKKYIEKNKKYEGPCEIEFVGKDYRRTLSIEKVDLIISHYAGFVGQDTKKLLKVGGILLANDSHGDASLARFDEAFELIGTINSRDEIQENHLENYFKLPKDQTADLEEVKAKMKGLKYKSRAENYLFRKVK</sequence>
<gene>
    <name evidence="1" type="ORF">AKA01nite_14530</name>
</gene>
<reference evidence="1 2" key="1">
    <citation type="submission" date="2019-07" db="EMBL/GenBank/DDBJ databases">
        <title>Whole genome shotgun sequence of Alkalibacterium kapii NBRC 103247.</title>
        <authorList>
            <person name="Hosoyama A."/>
            <person name="Uohara A."/>
            <person name="Ohji S."/>
            <person name="Ichikawa N."/>
        </authorList>
    </citation>
    <scope>NUCLEOTIDE SEQUENCE [LARGE SCALE GENOMIC DNA]</scope>
    <source>
        <strain evidence="1 2">NBRC 103247</strain>
    </source>
</reference>
<dbReference type="Proteomes" id="UP000321662">
    <property type="component" value="Unassembled WGS sequence"/>
</dbReference>
<keyword evidence="2" id="KW-1185">Reference proteome</keyword>
<evidence type="ECO:0000313" key="1">
    <source>
        <dbReference type="EMBL" id="GEK91831.1"/>
    </source>
</evidence>